<evidence type="ECO:0000313" key="15">
    <source>
        <dbReference type="Proteomes" id="UP000002009"/>
    </source>
</evidence>
<proteinExistence type="predicted"/>
<evidence type="ECO:0000256" key="6">
    <source>
        <dbReference type="ARBA" id="ARBA00022692"/>
    </source>
</evidence>
<dbReference type="Proteomes" id="UP000002009">
    <property type="component" value="Chromosome 7"/>
</dbReference>
<dbReference type="EMBL" id="CP001328">
    <property type="protein sequence ID" value="ACO64922.1"/>
    <property type="molecule type" value="Genomic_DNA"/>
</dbReference>
<keyword evidence="6 13" id="KW-0812">Transmembrane</keyword>
<dbReference type="KEGG" id="mis:MICPUN_83429"/>
<feature type="region of interest" description="Disordered" evidence="12">
    <location>
        <begin position="1"/>
        <end position="24"/>
    </location>
</feature>
<feature type="transmembrane region" description="Helical" evidence="13">
    <location>
        <begin position="239"/>
        <end position="260"/>
    </location>
</feature>
<dbReference type="eggNOG" id="KOG4332">
    <property type="taxonomic scope" value="Eukaryota"/>
</dbReference>
<comment type="subcellular location">
    <subcellularLocation>
        <location evidence="2">Cell membrane</location>
        <topology evidence="2">Multi-pass membrane protein</topology>
    </subcellularLocation>
</comment>
<keyword evidence="15" id="KW-1185">Reference proteome</keyword>
<name>C1EAU9_MICCC</name>
<evidence type="ECO:0000256" key="13">
    <source>
        <dbReference type="SAM" id="Phobius"/>
    </source>
</evidence>
<dbReference type="Pfam" id="PF05631">
    <property type="entry name" value="MFS_5"/>
    <property type="match status" value="1"/>
</dbReference>
<feature type="transmembrane region" description="Helical" evidence="13">
    <location>
        <begin position="66"/>
        <end position="84"/>
    </location>
</feature>
<dbReference type="SUPFAM" id="SSF103473">
    <property type="entry name" value="MFS general substrate transporter"/>
    <property type="match status" value="1"/>
</dbReference>
<evidence type="ECO:0000313" key="14">
    <source>
        <dbReference type="EMBL" id="ACO64922.1"/>
    </source>
</evidence>
<dbReference type="AlphaFoldDB" id="C1EAU9"/>
<keyword evidence="5" id="KW-1003">Cell membrane</keyword>
<evidence type="ECO:0000256" key="10">
    <source>
        <dbReference type="ARBA" id="ARBA00030646"/>
    </source>
</evidence>
<evidence type="ECO:0000256" key="11">
    <source>
        <dbReference type="ARBA" id="ARBA00032555"/>
    </source>
</evidence>
<feature type="transmembrane region" description="Helical" evidence="13">
    <location>
        <begin position="272"/>
        <end position="291"/>
    </location>
</feature>
<keyword evidence="9 13" id="KW-0472">Membrane</keyword>
<keyword evidence="4" id="KW-0813">Transport</keyword>
<dbReference type="OrthoDB" id="263957at2759"/>
<feature type="transmembrane region" description="Helical" evidence="13">
    <location>
        <begin position="187"/>
        <end position="209"/>
    </location>
</feature>
<dbReference type="InParanoid" id="C1EAU9"/>
<feature type="transmembrane region" description="Helical" evidence="13">
    <location>
        <begin position="328"/>
        <end position="347"/>
    </location>
</feature>
<dbReference type="PANTHER" id="PTHR23516">
    <property type="entry name" value="SAM (S-ADENOSYL METHIONINE) TRANSPORTER"/>
    <property type="match status" value="1"/>
</dbReference>
<evidence type="ECO:0000256" key="4">
    <source>
        <dbReference type="ARBA" id="ARBA00022448"/>
    </source>
</evidence>
<feature type="transmembrane region" description="Helical" evidence="13">
    <location>
        <begin position="36"/>
        <end position="54"/>
    </location>
</feature>
<feature type="transmembrane region" description="Helical" evidence="13">
    <location>
        <begin position="303"/>
        <end position="322"/>
    </location>
</feature>
<accession>C1EAU9</accession>
<sequence length="430" mass="46764">MHGFTTTRGQRAYGSDRGSGDQQHATFRRLRRRYNVVYTLGTFGDWIQGAYLYALYSEHGYDMASIGYIFVLGYFASASVGTYVSSLGDRYGYRRFVILYGTAYGIACLLMRSSNLVILLASRVASGVAYSLLFSSFESWAITEADRLRLDRRYLVGLFSTATFFNACSAVAAGVPSTLLFPRNKYTPAFDVGAGVLFLCALGAYKLWWEERPTGGGGRNAPERGILRAAAMVLAKPELLSLGVTNSLYEAALHVFVFVWTPALERRGPRMLAGAVPHGLVFSLFMACKMAGSQLYMIIGDRVPAATILRAVFLGSTLVFAAPLLVESYSFTLLCFCAFEFGLGLYWPAMAVTRAELVPNYLRATMTSVFRVPLNVLVMGCLAFAGNASEPSFLTMCVAMMGSCLFFTSRGRAGKGDGSLPPGSPRGIAP</sequence>
<evidence type="ECO:0000256" key="3">
    <source>
        <dbReference type="ARBA" id="ARBA00021242"/>
    </source>
</evidence>
<evidence type="ECO:0000256" key="5">
    <source>
        <dbReference type="ARBA" id="ARBA00022475"/>
    </source>
</evidence>
<evidence type="ECO:0000256" key="2">
    <source>
        <dbReference type="ARBA" id="ARBA00004651"/>
    </source>
</evidence>
<evidence type="ECO:0000256" key="8">
    <source>
        <dbReference type="ARBA" id="ARBA00023065"/>
    </source>
</evidence>
<dbReference type="RefSeq" id="XP_002503664.1">
    <property type="nucleotide sequence ID" value="XM_002503618.1"/>
</dbReference>
<feature type="transmembrane region" description="Helical" evidence="13">
    <location>
        <begin position="368"/>
        <end position="386"/>
    </location>
</feature>
<evidence type="ECO:0000256" key="1">
    <source>
        <dbReference type="ARBA" id="ARBA00003019"/>
    </source>
</evidence>
<evidence type="ECO:0000256" key="9">
    <source>
        <dbReference type="ARBA" id="ARBA00023136"/>
    </source>
</evidence>
<dbReference type="InterPro" id="IPR008509">
    <property type="entry name" value="MOT2/MFSD5"/>
</dbReference>
<feature type="transmembrane region" description="Helical" evidence="13">
    <location>
        <begin position="124"/>
        <end position="142"/>
    </location>
</feature>
<dbReference type="InterPro" id="IPR036259">
    <property type="entry name" value="MFS_trans_sf"/>
</dbReference>
<dbReference type="OMA" id="WIQGAYL"/>
<dbReference type="Gene3D" id="1.20.1250.20">
    <property type="entry name" value="MFS general substrate transporter like domains"/>
    <property type="match status" value="1"/>
</dbReference>
<evidence type="ECO:0000256" key="12">
    <source>
        <dbReference type="SAM" id="MobiDB-lite"/>
    </source>
</evidence>
<dbReference type="GO" id="GO:0015098">
    <property type="term" value="F:molybdate ion transmembrane transporter activity"/>
    <property type="evidence" value="ECO:0007669"/>
    <property type="project" value="InterPro"/>
</dbReference>
<feature type="transmembrane region" description="Helical" evidence="13">
    <location>
        <begin position="154"/>
        <end position="175"/>
    </location>
</feature>
<dbReference type="PANTHER" id="PTHR23516:SF1">
    <property type="entry name" value="MOLYBDATE-ANION TRANSPORTER"/>
    <property type="match status" value="1"/>
</dbReference>
<protein>
    <recommendedName>
        <fullName evidence="3">Molybdate-anion transporter</fullName>
    </recommendedName>
    <alternativeName>
        <fullName evidence="10">Major facilitator superfamily domain-containing protein 5</fullName>
    </alternativeName>
    <alternativeName>
        <fullName evidence="11">Molybdate transporter 2 homolog</fullName>
    </alternativeName>
</protein>
<dbReference type="GeneID" id="8244955"/>
<organism evidence="14 15">
    <name type="scientific">Micromonas commoda (strain RCC299 / NOUM17 / CCMP2709)</name>
    <name type="common">Picoplanktonic green alga</name>
    <dbReference type="NCBI Taxonomy" id="296587"/>
    <lineage>
        <taxon>Eukaryota</taxon>
        <taxon>Viridiplantae</taxon>
        <taxon>Chlorophyta</taxon>
        <taxon>Mamiellophyceae</taxon>
        <taxon>Mamiellales</taxon>
        <taxon>Mamiellaceae</taxon>
        <taxon>Micromonas</taxon>
    </lineage>
</organism>
<reference evidence="14 15" key="1">
    <citation type="journal article" date="2009" name="Science">
        <title>Green evolution and dynamic adaptations revealed by genomes of the marine picoeukaryotes Micromonas.</title>
        <authorList>
            <person name="Worden A.Z."/>
            <person name="Lee J.H."/>
            <person name="Mock T."/>
            <person name="Rouze P."/>
            <person name="Simmons M.P."/>
            <person name="Aerts A.L."/>
            <person name="Allen A.E."/>
            <person name="Cuvelier M.L."/>
            <person name="Derelle E."/>
            <person name="Everett M.V."/>
            <person name="Foulon E."/>
            <person name="Grimwood J."/>
            <person name="Gundlach H."/>
            <person name="Henrissat B."/>
            <person name="Napoli C."/>
            <person name="McDonald S.M."/>
            <person name="Parker M.S."/>
            <person name="Rombauts S."/>
            <person name="Salamov A."/>
            <person name="Von Dassow P."/>
            <person name="Badger J.H."/>
            <person name="Coutinho P.M."/>
            <person name="Demir E."/>
            <person name="Dubchak I."/>
            <person name="Gentemann C."/>
            <person name="Eikrem W."/>
            <person name="Gready J.E."/>
            <person name="John U."/>
            <person name="Lanier W."/>
            <person name="Lindquist E.A."/>
            <person name="Lucas S."/>
            <person name="Mayer K.F."/>
            <person name="Moreau H."/>
            <person name="Not F."/>
            <person name="Otillar R."/>
            <person name="Panaud O."/>
            <person name="Pangilinan J."/>
            <person name="Paulsen I."/>
            <person name="Piegu B."/>
            <person name="Poliakov A."/>
            <person name="Robbens S."/>
            <person name="Schmutz J."/>
            <person name="Toulza E."/>
            <person name="Wyss T."/>
            <person name="Zelensky A."/>
            <person name="Zhou K."/>
            <person name="Armbrust E.V."/>
            <person name="Bhattacharya D."/>
            <person name="Goodenough U.W."/>
            <person name="Van de Peer Y."/>
            <person name="Grigoriev I.V."/>
        </authorList>
    </citation>
    <scope>NUCLEOTIDE SEQUENCE [LARGE SCALE GENOMIC DNA]</scope>
    <source>
        <strain evidence="15">RCC299 / NOUM17</strain>
    </source>
</reference>
<dbReference type="GO" id="GO:0005886">
    <property type="term" value="C:plasma membrane"/>
    <property type="evidence" value="ECO:0007669"/>
    <property type="project" value="UniProtKB-SubCell"/>
</dbReference>
<keyword evidence="8" id="KW-0406">Ion transport</keyword>
<comment type="function">
    <text evidence="1">Mediates high-affinity intracellular uptake of the rare oligo-element molybdenum.</text>
</comment>
<evidence type="ECO:0000256" key="7">
    <source>
        <dbReference type="ARBA" id="ARBA00022989"/>
    </source>
</evidence>
<keyword evidence="7 13" id="KW-1133">Transmembrane helix</keyword>
<dbReference type="GO" id="GO:0006811">
    <property type="term" value="P:monoatomic ion transport"/>
    <property type="evidence" value="ECO:0007669"/>
    <property type="project" value="UniProtKB-KW"/>
</dbReference>
<feature type="transmembrane region" description="Helical" evidence="13">
    <location>
        <begin position="96"/>
        <end position="118"/>
    </location>
</feature>
<gene>
    <name evidence="14" type="ORF">MICPUN_83429</name>
</gene>